<dbReference type="AlphaFoldDB" id="A0A1H3B3N1"/>
<dbReference type="Proteomes" id="UP000198534">
    <property type="component" value="Unassembled WGS sequence"/>
</dbReference>
<protein>
    <recommendedName>
        <fullName evidence="3">Spore germination protein gerPA/gerPF</fullName>
    </recommendedName>
</protein>
<dbReference type="EMBL" id="FNNQ01000015">
    <property type="protein sequence ID" value="SDX36288.1"/>
    <property type="molecule type" value="Genomic_DNA"/>
</dbReference>
<keyword evidence="2" id="KW-1185">Reference proteome</keyword>
<name>A0A1H3B3N1_9BACL</name>
<evidence type="ECO:0000313" key="2">
    <source>
        <dbReference type="Proteomes" id="UP000198534"/>
    </source>
</evidence>
<reference evidence="1 2" key="1">
    <citation type="submission" date="2016-10" db="EMBL/GenBank/DDBJ databases">
        <authorList>
            <person name="de Groot N.N."/>
        </authorList>
    </citation>
    <scope>NUCLEOTIDE SEQUENCE [LARGE SCALE GENOMIC DNA]</scope>
    <source>
        <strain evidence="1 2">DSM 45610</strain>
    </source>
</reference>
<evidence type="ECO:0008006" key="3">
    <source>
        <dbReference type="Google" id="ProtNLM"/>
    </source>
</evidence>
<sequence>MAGTSNSINNSRVINNITNFKIVSISGGMIALGNGFNVGASSDSDQVGGSTVTGDFNKSIDMDKNLKIEGAG</sequence>
<dbReference type="STRING" id="1048340.SAMN05444487_11520"/>
<accession>A0A1H3B3N1</accession>
<dbReference type="RefSeq" id="WP_091742087.1">
    <property type="nucleotide sequence ID" value="NZ_FNNQ01000015.1"/>
</dbReference>
<evidence type="ECO:0000313" key="1">
    <source>
        <dbReference type="EMBL" id="SDX36288.1"/>
    </source>
</evidence>
<proteinExistence type="predicted"/>
<organism evidence="1 2">
    <name type="scientific">Marininema mesophilum</name>
    <dbReference type="NCBI Taxonomy" id="1048340"/>
    <lineage>
        <taxon>Bacteria</taxon>
        <taxon>Bacillati</taxon>
        <taxon>Bacillota</taxon>
        <taxon>Bacilli</taxon>
        <taxon>Bacillales</taxon>
        <taxon>Thermoactinomycetaceae</taxon>
        <taxon>Marininema</taxon>
    </lineage>
</organism>
<gene>
    <name evidence="1" type="ORF">SAMN05444487_11520</name>
</gene>